<comment type="caution">
    <text evidence="1">The sequence shown here is derived from an EMBL/GenBank/DDBJ whole genome shotgun (WGS) entry which is preliminary data.</text>
</comment>
<evidence type="ECO:0000313" key="1">
    <source>
        <dbReference type="EMBL" id="KAJ3803779.1"/>
    </source>
</evidence>
<protein>
    <submittedName>
        <fullName evidence="1">Uncharacterized protein</fullName>
    </submittedName>
</protein>
<gene>
    <name evidence="1" type="ORF">F5876DRAFT_71174</name>
</gene>
<proteinExistence type="predicted"/>
<organism evidence="1 2">
    <name type="scientific">Lentinula aff. lateritia</name>
    <dbReference type="NCBI Taxonomy" id="2804960"/>
    <lineage>
        <taxon>Eukaryota</taxon>
        <taxon>Fungi</taxon>
        <taxon>Dikarya</taxon>
        <taxon>Basidiomycota</taxon>
        <taxon>Agaricomycotina</taxon>
        <taxon>Agaricomycetes</taxon>
        <taxon>Agaricomycetidae</taxon>
        <taxon>Agaricales</taxon>
        <taxon>Marasmiineae</taxon>
        <taxon>Omphalotaceae</taxon>
        <taxon>Lentinula</taxon>
    </lineage>
</organism>
<reference evidence="1" key="1">
    <citation type="submission" date="2022-09" db="EMBL/GenBank/DDBJ databases">
        <title>A Global Phylogenomic Analysis of the Shiitake Genus Lentinula.</title>
        <authorList>
            <consortium name="DOE Joint Genome Institute"/>
            <person name="Sierra-Patev S."/>
            <person name="Min B."/>
            <person name="Naranjo-Ortiz M."/>
            <person name="Looney B."/>
            <person name="Konkel Z."/>
            <person name="Slot J.C."/>
            <person name="Sakamoto Y."/>
            <person name="Steenwyk J.L."/>
            <person name="Rokas A."/>
            <person name="Carro J."/>
            <person name="Camarero S."/>
            <person name="Ferreira P."/>
            <person name="Molpeceres G."/>
            <person name="Ruiz-Duenas F.J."/>
            <person name="Serrano A."/>
            <person name="Henrissat B."/>
            <person name="Drula E."/>
            <person name="Hughes K.W."/>
            <person name="Mata J.L."/>
            <person name="Ishikawa N.K."/>
            <person name="Vargas-Isla R."/>
            <person name="Ushijima S."/>
            <person name="Smith C.A."/>
            <person name="Ahrendt S."/>
            <person name="Andreopoulos W."/>
            <person name="He G."/>
            <person name="Labutti K."/>
            <person name="Lipzen A."/>
            <person name="Ng V."/>
            <person name="Riley R."/>
            <person name="Sandor L."/>
            <person name="Barry K."/>
            <person name="Martinez A.T."/>
            <person name="Xiao Y."/>
            <person name="Gibbons J.G."/>
            <person name="Terashima K."/>
            <person name="Grigoriev I.V."/>
            <person name="Hibbett D.S."/>
        </authorList>
    </citation>
    <scope>NUCLEOTIDE SEQUENCE</scope>
    <source>
        <strain evidence="1">TMI1499</strain>
    </source>
</reference>
<keyword evidence="2" id="KW-1185">Reference proteome</keyword>
<accession>A0ACC1TGI3</accession>
<sequence>MDPDKVTDDGIHDLKPRQLGWYRRENHDYYRYAVDDDGIIQKIIDVPNAEEVYVNLYRLPVAATDTEIEVEALECGRKHPHPKKEPSNEGTKELLVQVGSVAAAEVREATPVTFKFSATAPKYLLDKSKRTGPINGDTYGPTKLQTVSFRSHTSEGETAWYYSQSPVDLEVPLPETPIPRILGTVYIHRSTKDGGYQIWVWFNRDGKGLGWQPVDLNNEQVAHPKIAERSLKLTATGKPSWVLNSTLTMYRSRSLKRSGSRPVEDSGSALLPDHDGWYRPTEAESNALDANNHIDDSSRESRSVGSEDEMEDILKIDKEDRSNEMEDSDEGDADRHSQILLNVSGPTPHPGHTNVLQSLVSPVSISSAEQNATTPVLDIPMPVSNEVCDQGGQHIHVILASNEASKEVRNQAENDVDQCNRAEDKLGLPGPHMNLLDFI</sequence>
<name>A0ACC1TGI3_9AGAR</name>
<feature type="non-terminal residue" evidence="1">
    <location>
        <position position="439"/>
    </location>
</feature>
<dbReference type="Proteomes" id="UP001163835">
    <property type="component" value="Unassembled WGS sequence"/>
</dbReference>
<dbReference type="EMBL" id="MU796787">
    <property type="protein sequence ID" value="KAJ3803779.1"/>
    <property type="molecule type" value="Genomic_DNA"/>
</dbReference>
<evidence type="ECO:0000313" key="2">
    <source>
        <dbReference type="Proteomes" id="UP001163835"/>
    </source>
</evidence>